<reference evidence="7 8" key="1">
    <citation type="journal article" date="2016" name="Mol. Biol. Evol.">
        <title>Genome-Wide Survey of Gut Fungi (Harpellales) Reveals the First Horizontally Transferred Ubiquitin Gene from a Mosquito Host.</title>
        <authorList>
            <person name="Wang Y."/>
            <person name="White M.M."/>
            <person name="Kvist S."/>
            <person name="Moncalvo J.M."/>
        </authorList>
    </citation>
    <scope>NUCLEOTIDE SEQUENCE [LARGE SCALE GENOMIC DNA]</scope>
    <source>
        <strain evidence="7 8">ALG-7-W6</strain>
    </source>
</reference>
<dbReference type="OrthoDB" id="8062037at2759"/>
<dbReference type="GO" id="GO:0061630">
    <property type="term" value="F:ubiquitin protein ligase activity"/>
    <property type="evidence" value="ECO:0007669"/>
    <property type="project" value="TreeGrafter"/>
</dbReference>
<dbReference type="AlphaFoldDB" id="A0A1R0GXZ4"/>
<keyword evidence="5" id="KW-0812">Transmembrane</keyword>
<evidence type="ECO:0000256" key="3">
    <source>
        <dbReference type="ARBA" id="ARBA00022833"/>
    </source>
</evidence>
<keyword evidence="1" id="KW-0479">Metal-binding</keyword>
<evidence type="ECO:0000313" key="7">
    <source>
        <dbReference type="EMBL" id="OLY81757.1"/>
    </source>
</evidence>
<dbReference type="STRING" id="133383.A0A1R0GXZ4"/>
<dbReference type="InterPro" id="IPR050731">
    <property type="entry name" value="HRD1_E3_ubiq-ligases"/>
</dbReference>
<dbReference type="GO" id="GO:0012505">
    <property type="term" value="C:endomembrane system"/>
    <property type="evidence" value="ECO:0007669"/>
    <property type="project" value="TreeGrafter"/>
</dbReference>
<dbReference type="GO" id="GO:0008270">
    <property type="term" value="F:zinc ion binding"/>
    <property type="evidence" value="ECO:0007669"/>
    <property type="project" value="UniProtKB-KW"/>
</dbReference>
<dbReference type="PANTHER" id="PTHR22763">
    <property type="entry name" value="RING ZINC FINGER PROTEIN"/>
    <property type="match status" value="1"/>
</dbReference>
<dbReference type="PROSITE" id="PS50089">
    <property type="entry name" value="ZF_RING_2"/>
    <property type="match status" value="1"/>
</dbReference>
<comment type="caution">
    <text evidence="7">The sequence shown here is derived from an EMBL/GenBank/DDBJ whole genome shotgun (WGS) entry which is preliminary data.</text>
</comment>
<accession>A0A1R0GXZ4</accession>
<feature type="domain" description="RING-type" evidence="6">
    <location>
        <begin position="125"/>
        <end position="163"/>
    </location>
</feature>
<keyword evidence="5" id="KW-1133">Transmembrane helix</keyword>
<organism evidence="7 8">
    <name type="scientific">Smittium mucronatum</name>
    <dbReference type="NCBI Taxonomy" id="133383"/>
    <lineage>
        <taxon>Eukaryota</taxon>
        <taxon>Fungi</taxon>
        <taxon>Fungi incertae sedis</taxon>
        <taxon>Zoopagomycota</taxon>
        <taxon>Kickxellomycotina</taxon>
        <taxon>Harpellomycetes</taxon>
        <taxon>Harpellales</taxon>
        <taxon>Legeriomycetaceae</taxon>
        <taxon>Smittium</taxon>
    </lineage>
</organism>
<evidence type="ECO:0000256" key="2">
    <source>
        <dbReference type="ARBA" id="ARBA00022771"/>
    </source>
</evidence>
<dbReference type="SMART" id="SM00184">
    <property type="entry name" value="RING"/>
    <property type="match status" value="1"/>
</dbReference>
<keyword evidence="8" id="KW-1185">Reference proteome</keyword>
<proteinExistence type="predicted"/>
<dbReference type="InterPro" id="IPR013083">
    <property type="entry name" value="Znf_RING/FYVE/PHD"/>
</dbReference>
<keyword evidence="5" id="KW-0472">Membrane</keyword>
<dbReference type="InterPro" id="IPR001841">
    <property type="entry name" value="Znf_RING"/>
</dbReference>
<dbReference type="Gene3D" id="3.30.40.10">
    <property type="entry name" value="Zinc/RING finger domain, C3HC4 (zinc finger)"/>
    <property type="match status" value="1"/>
</dbReference>
<keyword evidence="2 4" id="KW-0863">Zinc-finger</keyword>
<dbReference type="EMBL" id="LSSL01002189">
    <property type="protein sequence ID" value="OLY81757.1"/>
    <property type="molecule type" value="Genomic_DNA"/>
</dbReference>
<name>A0A1R0GXZ4_9FUNG</name>
<evidence type="ECO:0000313" key="8">
    <source>
        <dbReference type="Proteomes" id="UP000187455"/>
    </source>
</evidence>
<dbReference type="Proteomes" id="UP000187455">
    <property type="component" value="Unassembled WGS sequence"/>
</dbReference>
<keyword evidence="3" id="KW-0862">Zinc</keyword>
<evidence type="ECO:0000256" key="1">
    <source>
        <dbReference type="ARBA" id="ARBA00022723"/>
    </source>
</evidence>
<feature type="transmembrane region" description="Helical" evidence="5">
    <location>
        <begin position="54"/>
        <end position="78"/>
    </location>
</feature>
<evidence type="ECO:0000256" key="5">
    <source>
        <dbReference type="SAM" id="Phobius"/>
    </source>
</evidence>
<gene>
    <name evidence="7" type="ORF">AYI68_g4133</name>
</gene>
<evidence type="ECO:0000259" key="6">
    <source>
        <dbReference type="PROSITE" id="PS50089"/>
    </source>
</evidence>
<dbReference type="GO" id="GO:0043161">
    <property type="term" value="P:proteasome-mediated ubiquitin-dependent protein catabolic process"/>
    <property type="evidence" value="ECO:0007669"/>
    <property type="project" value="TreeGrafter"/>
</dbReference>
<dbReference type="SUPFAM" id="SSF57850">
    <property type="entry name" value="RING/U-box"/>
    <property type="match status" value="1"/>
</dbReference>
<dbReference type="Pfam" id="PF13639">
    <property type="entry name" value="zf-RING_2"/>
    <property type="match status" value="1"/>
</dbReference>
<sequence length="216" mass="24960">MYFFWNFCRAFFILFLIEGIITNLDVLSIVIQWIAVSAEDGPQEFVDGWKDRAFYFQSALDISFINGFNLNISGIMIFSNIQNLVLNTSFVIKRLVTYRRSLSEMNSVVVNATKVELKEHDDDVCPICWESMKQGIKLPCKHLFHKGCFRKWVEKHAICPICRLAIKDCEDFNKIVIELNETKIYGADLLYSQASFGMADPRSQFSLINNGNFNDH</sequence>
<protein>
    <submittedName>
        <fullName evidence="7">E3 ubiquitin-protein ligase AMFR</fullName>
    </submittedName>
</protein>
<feature type="transmembrane region" description="Helical" evidence="5">
    <location>
        <begin position="12"/>
        <end position="34"/>
    </location>
</feature>
<evidence type="ECO:0000256" key="4">
    <source>
        <dbReference type="PROSITE-ProRule" id="PRU00175"/>
    </source>
</evidence>